<evidence type="ECO:0000313" key="2">
    <source>
        <dbReference type="EnsemblMetazoa" id="MDOA005061-PA"/>
    </source>
</evidence>
<protein>
    <submittedName>
        <fullName evidence="2">Uncharacterized protein</fullName>
    </submittedName>
</protein>
<name>A0A1I8MHW1_MUSDO</name>
<feature type="compositionally biased region" description="Low complexity" evidence="1">
    <location>
        <begin position="41"/>
        <end position="61"/>
    </location>
</feature>
<gene>
    <name evidence="2" type="primary">101889945</name>
</gene>
<reference evidence="2" key="1">
    <citation type="submission" date="2020-05" db="UniProtKB">
        <authorList>
            <consortium name="EnsemblMetazoa"/>
        </authorList>
    </citation>
    <scope>IDENTIFICATION</scope>
    <source>
        <strain evidence="2">Aabys</strain>
    </source>
</reference>
<evidence type="ECO:0000256" key="1">
    <source>
        <dbReference type="SAM" id="MobiDB-lite"/>
    </source>
</evidence>
<proteinExistence type="predicted"/>
<feature type="region of interest" description="Disordered" evidence="1">
    <location>
        <begin position="39"/>
        <end position="113"/>
    </location>
</feature>
<dbReference type="VEuPathDB" id="VectorBase:MDOA005061"/>
<organism evidence="2">
    <name type="scientific">Musca domestica</name>
    <name type="common">House fly</name>
    <dbReference type="NCBI Taxonomy" id="7370"/>
    <lineage>
        <taxon>Eukaryota</taxon>
        <taxon>Metazoa</taxon>
        <taxon>Ecdysozoa</taxon>
        <taxon>Arthropoda</taxon>
        <taxon>Hexapoda</taxon>
        <taxon>Insecta</taxon>
        <taxon>Pterygota</taxon>
        <taxon>Neoptera</taxon>
        <taxon>Endopterygota</taxon>
        <taxon>Diptera</taxon>
        <taxon>Brachycera</taxon>
        <taxon>Muscomorpha</taxon>
        <taxon>Muscoidea</taxon>
        <taxon>Muscidae</taxon>
        <taxon>Musca</taxon>
    </lineage>
</organism>
<sequence length="113" mass="11930">MDNSPPSSLERQIDSFLEHFKRSASKAMEADWCSIGGVGSGSTTNNAGANSANTAPSAVGSSGNGGANECVMSQQNSTTTATQKRHVMTPQDSRQHLLQRTKSRSSCLELNNL</sequence>
<feature type="compositionally biased region" description="Polar residues" evidence="1">
    <location>
        <begin position="71"/>
        <end position="82"/>
    </location>
</feature>
<feature type="compositionally biased region" description="Polar residues" evidence="1">
    <location>
        <begin position="104"/>
        <end position="113"/>
    </location>
</feature>
<dbReference type="EnsemblMetazoa" id="MDOA005061-RA">
    <property type="protein sequence ID" value="MDOA005061-PA"/>
    <property type="gene ID" value="MDOA005061"/>
</dbReference>
<dbReference type="AlphaFoldDB" id="A0A1I8MHW1"/>
<accession>A0A1I8MHW1</accession>
<dbReference type="VEuPathDB" id="VectorBase:MDOMA2_021266"/>